<feature type="binding site" evidence="5">
    <location>
        <position position="142"/>
    </location>
    <ligand>
        <name>FAD</name>
        <dbReference type="ChEBI" id="CHEBI:57692"/>
    </ligand>
</feature>
<comment type="cofactor">
    <cofactor evidence="5">
        <name>FAD</name>
        <dbReference type="ChEBI" id="CHEBI:57692"/>
    </cofactor>
    <text evidence="5">Binds 1 FAD per subunit.</text>
</comment>
<organism evidence="7 8">
    <name type="scientific">Robbsia betulipollinis</name>
    <dbReference type="NCBI Taxonomy" id="2981849"/>
    <lineage>
        <taxon>Bacteria</taxon>
        <taxon>Pseudomonadati</taxon>
        <taxon>Pseudomonadota</taxon>
        <taxon>Betaproteobacteria</taxon>
        <taxon>Burkholderiales</taxon>
        <taxon>Burkholderiaceae</taxon>
        <taxon>Robbsia</taxon>
    </lineage>
</organism>
<feature type="binding site" evidence="5">
    <location>
        <position position="351"/>
    </location>
    <ligand>
        <name>FAD</name>
        <dbReference type="ChEBI" id="CHEBI:57692"/>
    </ligand>
</feature>
<reference evidence="7" key="1">
    <citation type="submission" date="2022-11" db="EMBL/GenBank/DDBJ databases">
        <title>Robbsia betulipollinis sp. nov., isolated from pollen of birch (Betula pendula).</title>
        <authorList>
            <person name="Shi H."/>
            <person name="Ambika Manirajan B."/>
            <person name="Ratering S."/>
            <person name="Geissler-Plaum R."/>
            <person name="Schnell S."/>
        </authorList>
    </citation>
    <scope>NUCLEOTIDE SEQUENCE</scope>
    <source>
        <strain evidence="7">Bb-Pol-6</strain>
    </source>
</reference>
<dbReference type="PRINTS" id="PR00469">
    <property type="entry name" value="PNDRDTASEII"/>
</dbReference>
<feature type="binding site" evidence="5">
    <location>
        <position position="310"/>
    </location>
    <ligand>
        <name>FAD</name>
        <dbReference type="ChEBI" id="CHEBI:57692"/>
    </ligand>
</feature>
<keyword evidence="8" id="KW-1185">Reference proteome</keyword>
<comment type="caution">
    <text evidence="7">The sequence shown here is derived from an EMBL/GenBank/DDBJ whole genome shotgun (WGS) entry which is preliminary data.</text>
</comment>
<comment type="similarity">
    <text evidence="5">Belongs to the ferredoxin--NADP reductase type 2 family.</text>
</comment>
<feature type="binding site" evidence="5">
    <location>
        <position position="107"/>
    </location>
    <ligand>
        <name>FAD</name>
        <dbReference type="ChEBI" id="CHEBI:57692"/>
    </ligand>
</feature>
<evidence type="ECO:0000256" key="5">
    <source>
        <dbReference type="HAMAP-Rule" id="MF_01685"/>
    </source>
</evidence>
<evidence type="ECO:0000256" key="1">
    <source>
        <dbReference type="ARBA" id="ARBA00022630"/>
    </source>
</evidence>
<name>A0ABT3ZMP9_9BURK</name>
<dbReference type="InterPro" id="IPR023753">
    <property type="entry name" value="FAD/NAD-binding_dom"/>
</dbReference>
<dbReference type="InterPro" id="IPR050097">
    <property type="entry name" value="Ferredoxin-NADP_redctase_2"/>
</dbReference>
<comment type="catalytic activity">
    <reaction evidence="5">
        <text>2 reduced [2Fe-2S]-[ferredoxin] + NADP(+) + H(+) = 2 oxidized [2Fe-2S]-[ferredoxin] + NADPH</text>
        <dbReference type="Rhea" id="RHEA:20125"/>
        <dbReference type="Rhea" id="RHEA-COMP:10000"/>
        <dbReference type="Rhea" id="RHEA-COMP:10001"/>
        <dbReference type="ChEBI" id="CHEBI:15378"/>
        <dbReference type="ChEBI" id="CHEBI:33737"/>
        <dbReference type="ChEBI" id="CHEBI:33738"/>
        <dbReference type="ChEBI" id="CHEBI:57783"/>
        <dbReference type="ChEBI" id="CHEBI:58349"/>
        <dbReference type="EC" id="1.18.1.2"/>
    </reaction>
</comment>
<dbReference type="InterPro" id="IPR022890">
    <property type="entry name" value="Fd--NADP_Rdtase_type_2"/>
</dbReference>
<evidence type="ECO:0000256" key="3">
    <source>
        <dbReference type="ARBA" id="ARBA00022857"/>
    </source>
</evidence>
<evidence type="ECO:0000259" key="6">
    <source>
        <dbReference type="Pfam" id="PF07992"/>
    </source>
</evidence>
<sequence length="376" mass="39414">MTIQTDDLLQHDVAPAADDARPLRTDVLIIGAGPVGLFAAFQAGVLGLSCALVEALDEPGGQCIELYPDKPIFDIPALPVCTARELVERLLEQARPFGAPIHLGQRAQTLTRGADGRFTVRTDTGTVFDAASVLIAGGNGAFMPQRLAVERAGALEGHSVHYAVRQVEALRGQRVAIAGGGDSALDWALALRDVAASVTLIHRRDTFRAAPATVEALRGAVARGEIALEVGVIDAVETLPGAHASALAALQVKRRDGEVRLPADQLIVLYGLVASLGPIAEWGLALAGGRAEVDTSSYQTSSPGVFAVGDIATYPNKQKLILSGFHEAALALRAAYRLAKPDQTRTHIHSSYDPRLAATVLGTDMQDGGATRAPGR</sequence>
<feature type="binding site" evidence="5">
    <location>
        <position position="54"/>
    </location>
    <ligand>
        <name>FAD</name>
        <dbReference type="ChEBI" id="CHEBI:57692"/>
    </ligand>
</feature>
<accession>A0ABT3ZMP9</accession>
<feature type="binding site" evidence="5">
    <location>
        <position position="67"/>
    </location>
    <ligand>
        <name>FAD</name>
        <dbReference type="ChEBI" id="CHEBI:57692"/>
    </ligand>
</feature>
<protein>
    <recommendedName>
        <fullName evidence="5">Ferredoxin--NADP reductase</fullName>
        <shortName evidence="5">FNR</shortName>
        <shortName evidence="5">Fd-NADP(+) reductase</shortName>
        <ecNumber evidence="5">1.18.1.2</ecNumber>
    </recommendedName>
</protein>
<gene>
    <name evidence="7" type="ORF">OVY01_11365</name>
</gene>
<keyword evidence="2 5" id="KW-0274">FAD</keyword>
<evidence type="ECO:0000256" key="4">
    <source>
        <dbReference type="ARBA" id="ARBA00023002"/>
    </source>
</evidence>
<dbReference type="EC" id="1.18.1.2" evidence="5"/>
<keyword evidence="3 5" id="KW-0521">NADP</keyword>
<proteinExistence type="inferred from homology"/>
<dbReference type="PRINTS" id="PR00368">
    <property type="entry name" value="FADPNR"/>
</dbReference>
<feature type="domain" description="FAD/NAD(P)-binding" evidence="6">
    <location>
        <begin position="26"/>
        <end position="315"/>
    </location>
</feature>
<dbReference type="PANTHER" id="PTHR48105">
    <property type="entry name" value="THIOREDOXIN REDUCTASE 1-RELATED-RELATED"/>
    <property type="match status" value="1"/>
</dbReference>
<dbReference type="Proteomes" id="UP001082899">
    <property type="component" value="Unassembled WGS sequence"/>
</dbReference>
<evidence type="ECO:0000313" key="8">
    <source>
        <dbReference type="Proteomes" id="UP001082899"/>
    </source>
</evidence>
<dbReference type="SUPFAM" id="SSF51905">
    <property type="entry name" value="FAD/NAD(P)-binding domain"/>
    <property type="match status" value="1"/>
</dbReference>
<evidence type="ECO:0000313" key="7">
    <source>
        <dbReference type="EMBL" id="MCY0387821.1"/>
    </source>
</evidence>
<evidence type="ECO:0000256" key="2">
    <source>
        <dbReference type="ARBA" id="ARBA00022827"/>
    </source>
</evidence>
<dbReference type="InterPro" id="IPR036188">
    <property type="entry name" value="FAD/NAD-bd_sf"/>
</dbReference>
<dbReference type="Pfam" id="PF07992">
    <property type="entry name" value="Pyr_redox_2"/>
    <property type="match status" value="1"/>
</dbReference>
<keyword evidence="4 5" id="KW-0560">Oxidoreductase</keyword>
<comment type="subunit">
    <text evidence="5">Homodimer.</text>
</comment>
<feature type="binding site" evidence="5">
    <location>
        <position position="62"/>
    </location>
    <ligand>
        <name>FAD</name>
        <dbReference type="ChEBI" id="CHEBI:57692"/>
    </ligand>
</feature>
<dbReference type="Gene3D" id="3.50.50.60">
    <property type="entry name" value="FAD/NAD(P)-binding domain"/>
    <property type="match status" value="2"/>
</dbReference>
<comment type="caution">
    <text evidence="5">Lacks conserved residue(s) required for the propagation of feature annotation.</text>
</comment>
<dbReference type="EMBL" id="JAPMXC010000001">
    <property type="protein sequence ID" value="MCY0387821.1"/>
    <property type="molecule type" value="Genomic_DNA"/>
</dbReference>
<keyword evidence="1 5" id="KW-0285">Flavoprotein</keyword>
<dbReference type="HAMAP" id="MF_01685">
    <property type="entry name" value="FENR2"/>
    <property type="match status" value="1"/>
</dbReference>
<dbReference type="RefSeq" id="WP_267847534.1">
    <property type="nucleotide sequence ID" value="NZ_JAPMXC010000001.1"/>
</dbReference>